<reference evidence="1 2" key="1">
    <citation type="journal article" date="2011" name="J. Bacteriol.">
        <title>Genome sequence of the plant-pathogenic bacterium Dickeya dadantii 3937.</title>
        <authorList>
            <person name="Glasner J.D."/>
            <person name="Yang C.H."/>
            <person name="Reverchon S."/>
            <person name="Hugouvieux-Cotte-Pattat N."/>
            <person name="Condemine G."/>
            <person name="Bohin J.P."/>
            <person name="Van Gijsegem F."/>
            <person name="Yang S."/>
            <person name="Franza T."/>
            <person name="Expert D."/>
            <person name="Plunkett G. III"/>
            <person name="San Francisco M.J."/>
            <person name="Charkowski A.O."/>
            <person name="Py B."/>
            <person name="Bell K."/>
            <person name="Rauscher L."/>
            <person name="Rodriguez-Palenzuela P."/>
            <person name="Toussaint A."/>
            <person name="Holeva M.C."/>
            <person name="He S.Y."/>
            <person name="Douet V."/>
            <person name="Boccara M."/>
            <person name="Blanco C."/>
            <person name="Toth I."/>
            <person name="Anderson B.D."/>
            <person name="Biehl B.S."/>
            <person name="Mau B."/>
            <person name="Flynn S.M."/>
            <person name="Barras F."/>
            <person name="Lindeberg M."/>
            <person name="Birch P.R."/>
            <person name="Tsuyumu S."/>
            <person name="Shi X."/>
            <person name="Hibbing M."/>
            <person name="Yap M.N."/>
            <person name="Carpentier M."/>
            <person name="Dassa E."/>
            <person name="Umehara M."/>
            <person name="Kim J.F."/>
            <person name="Rusch M."/>
            <person name="Soni P."/>
            <person name="Mayhew G.F."/>
            <person name="Fouts D.E."/>
            <person name="Gill S.R."/>
            <person name="Blattner F.R."/>
            <person name="Keen N.T."/>
            <person name="Perna N.T."/>
        </authorList>
    </citation>
    <scope>NUCLEOTIDE SEQUENCE [LARGE SCALE GENOMIC DNA]</scope>
    <source>
        <strain evidence="1 2">3937</strain>
    </source>
</reference>
<dbReference type="KEGG" id="ddd:Dda3937_04406"/>
<evidence type="ECO:0000313" key="1">
    <source>
        <dbReference type="EMBL" id="ADN00132.1"/>
    </source>
</evidence>
<accession>E0SH39</accession>
<organism evidence="1 2">
    <name type="scientific">Dickeya dadantii (strain 3937)</name>
    <name type="common">Erwinia chrysanthemi (strain 3937)</name>
    <dbReference type="NCBI Taxonomy" id="198628"/>
    <lineage>
        <taxon>Bacteria</taxon>
        <taxon>Pseudomonadati</taxon>
        <taxon>Pseudomonadota</taxon>
        <taxon>Gammaproteobacteria</taxon>
        <taxon>Enterobacterales</taxon>
        <taxon>Pectobacteriaceae</taxon>
        <taxon>Dickeya</taxon>
    </lineage>
</organism>
<dbReference type="EMBL" id="CP002038">
    <property type="protein sequence ID" value="ADN00132.1"/>
    <property type="molecule type" value="Genomic_DNA"/>
</dbReference>
<gene>
    <name evidence="1" type="ordered locus">Dda3937_04406</name>
</gene>
<protein>
    <submittedName>
        <fullName evidence="1">Uncharacterized protein</fullName>
    </submittedName>
</protein>
<dbReference type="STRING" id="198628.Dda3937_04406"/>
<dbReference type="AlphaFoldDB" id="E0SH39"/>
<keyword evidence="2" id="KW-1185">Reference proteome</keyword>
<dbReference type="HOGENOM" id="CLU_2395006_0_0_6"/>
<evidence type="ECO:0000313" key="2">
    <source>
        <dbReference type="Proteomes" id="UP000006859"/>
    </source>
</evidence>
<sequence length="93" mass="10507">MAYPARQRYAESSVKQNEIRCVNILLPERPQFRLIFVSVVPSWMEAASQSQQHDDGMAGITQRKQLNSVNSKFLLPAGRQRSSGIMPLQAPCF</sequence>
<dbReference type="Proteomes" id="UP000006859">
    <property type="component" value="Chromosome"/>
</dbReference>
<proteinExistence type="predicted"/>
<name>E0SH39_DICD3</name>